<comment type="caution">
    <text evidence="8">The sequence shown here is derived from an EMBL/GenBank/DDBJ whole genome shotgun (WGS) entry which is preliminary data.</text>
</comment>
<comment type="function">
    <text evidence="6">Catalyzes the transfer of a ribosyl phosphate group from 5-phosphoribose 1-diphosphate to orotate, leading to the formation of orotidine monophosphate (OMP).</text>
</comment>
<keyword evidence="6" id="KW-0460">Magnesium</keyword>
<dbReference type="InterPro" id="IPR000836">
    <property type="entry name" value="PRTase_dom"/>
</dbReference>
<keyword evidence="3 6" id="KW-0328">Glycosyltransferase</keyword>
<keyword evidence="9" id="KW-1185">Reference proteome</keyword>
<comment type="pathway">
    <text evidence="1 6">Pyrimidine metabolism; UMP biosynthesis via de novo pathway; UMP from orotate: step 1/2.</text>
</comment>
<evidence type="ECO:0000256" key="1">
    <source>
        <dbReference type="ARBA" id="ARBA00004889"/>
    </source>
</evidence>
<evidence type="ECO:0000256" key="3">
    <source>
        <dbReference type="ARBA" id="ARBA00022676"/>
    </source>
</evidence>
<organism evidence="8 9">
    <name type="scientific">Nostocoides vanveenii</name>
    <dbReference type="NCBI Taxonomy" id="330835"/>
    <lineage>
        <taxon>Bacteria</taxon>
        <taxon>Bacillati</taxon>
        <taxon>Actinomycetota</taxon>
        <taxon>Actinomycetes</taxon>
        <taxon>Micrococcales</taxon>
        <taxon>Intrasporangiaceae</taxon>
        <taxon>Nostocoides</taxon>
    </lineage>
</organism>
<evidence type="ECO:0000256" key="6">
    <source>
        <dbReference type="HAMAP-Rule" id="MF_01208"/>
    </source>
</evidence>
<feature type="binding site" evidence="6">
    <location>
        <position position="94"/>
    </location>
    <ligand>
        <name>5-phospho-alpha-D-ribose 1-diphosphate</name>
        <dbReference type="ChEBI" id="CHEBI:58017"/>
        <note>ligand shared between dimeric partners</note>
    </ligand>
</feature>
<dbReference type="EMBL" id="BAAAPN010000059">
    <property type="protein sequence ID" value="GAA1769193.1"/>
    <property type="molecule type" value="Genomic_DNA"/>
</dbReference>
<comment type="cofactor">
    <cofactor evidence="6">
        <name>Mg(2+)</name>
        <dbReference type="ChEBI" id="CHEBI:18420"/>
    </cofactor>
</comment>
<dbReference type="InterPro" id="IPR029057">
    <property type="entry name" value="PRTase-like"/>
</dbReference>
<dbReference type="Pfam" id="PF00156">
    <property type="entry name" value="Pribosyltran"/>
    <property type="match status" value="1"/>
</dbReference>
<feature type="binding site" description="in other chain" evidence="6">
    <location>
        <begin position="116"/>
        <end position="124"/>
    </location>
    <ligand>
        <name>5-phospho-alpha-D-ribose 1-diphosphate</name>
        <dbReference type="ChEBI" id="CHEBI:58017"/>
        <note>ligand shared between dimeric partners</note>
    </ligand>
</feature>
<evidence type="ECO:0000313" key="8">
    <source>
        <dbReference type="EMBL" id="GAA1769193.1"/>
    </source>
</evidence>
<keyword evidence="5 6" id="KW-0665">Pyrimidine biosynthesis</keyword>
<evidence type="ECO:0000259" key="7">
    <source>
        <dbReference type="Pfam" id="PF00156"/>
    </source>
</evidence>
<evidence type="ECO:0000256" key="2">
    <source>
        <dbReference type="ARBA" id="ARBA00011971"/>
    </source>
</evidence>
<keyword evidence="4 6" id="KW-0808">Transferase</keyword>
<feature type="binding site" evidence="6">
    <location>
        <position position="120"/>
    </location>
    <ligand>
        <name>orotate</name>
        <dbReference type="ChEBI" id="CHEBI:30839"/>
    </ligand>
</feature>
<protein>
    <recommendedName>
        <fullName evidence="2 6">Orotate phosphoribosyltransferase</fullName>
        <shortName evidence="6">OPRT</shortName>
        <shortName evidence="6">OPRTase</shortName>
        <ecNumber evidence="2 6">2.4.2.10</ecNumber>
    </recommendedName>
</protein>
<sequence>MTHELEDLAADVDAACRIRGTFTLRSGTITDEYFDKYRFEGDPVLLRRVAEAMVPLLPADTEVLGGLELGGVPIATVVSSLTGLPAVFVRKEAKTYGTCRLAEGGDFTGKTVTLIEDIVTTGGAVRNAAVALRELRATVHTVVCAIDRSEPGKNTLGEIELATVSLLTKADLDAVQR</sequence>
<evidence type="ECO:0000256" key="4">
    <source>
        <dbReference type="ARBA" id="ARBA00022679"/>
    </source>
</evidence>
<dbReference type="SUPFAM" id="SSF53271">
    <property type="entry name" value="PRTase-like"/>
    <property type="match status" value="1"/>
</dbReference>
<evidence type="ECO:0000256" key="5">
    <source>
        <dbReference type="ARBA" id="ARBA00022975"/>
    </source>
</evidence>
<dbReference type="PANTHER" id="PTHR19278">
    <property type="entry name" value="OROTATE PHOSPHORIBOSYLTRANSFERASE"/>
    <property type="match status" value="1"/>
</dbReference>
<dbReference type="InterPro" id="IPR023031">
    <property type="entry name" value="OPRT"/>
</dbReference>
<comment type="similarity">
    <text evidence="6">Belongs to the purine/pyrimidine phosphoribosyltransferase family. PyrE subfamily.</text>
</comment>
<name>A0ABP4X730_9MICO</name>
<dbReference type="RefSeq" id="WP_344067583.1">
    <property type="nucleotide sequence ID" value="NZ_BAAAPN010000059.1"/>
</dbReference>
<comment type="caution">
    <text evidence="6">Lacks conserved residue(s) required for the propagation of feature annotation.</text>
</comment>
<dbReference type="EC" id="2.4.2.10" evidence="2 6"/>
<feature type="binding site" evidence="6">
    <location>
        <position position="148"/>
    </location>
    <ligand>
        <name>orotate</name>
        <dbReference type="ChEBI" id="CHEBI:30839"/>
    </ligand>
</feature>
<dbReference type="Proteomes" id="UP001501475">
    <property type="component" value="Unassembled WGS sequence"/>
</dbReference>
<accession>A0ABP4X730</accession>
<feature type="binding site" evidence="6">
    <location>
        <position position="90"/>
    </location>
    <ligand>
        <name>5-phospho-alpha-D-ribose 1-diphosphate</name>
        <dbReference type="ChEBI" id="CHEBI:58017"/>
        <note>ligand shared between dimeric partners</note>
    </ligand>
</feature>
<dbReference type="CDD" id="cd06223">
    <property type="entry name" value="PRTases_typeI"/>
    <property type="match status" value="1"/>
</dbReference>
<dbReference type="PANTHER" id="PTHR19278:SF9">
    <property type="entry name" value="URIDINE 5'-MONOPHOSPHATE SYNTHASE"/>
    <property type="match status" value="1"/>
</dbReference>
<feature type="domain" description="Phosphoribosyltransferase" evidence="7">
    <location>
        <begin position="64"/>
        <end position="150"/>
    </location>
</feature>
<proteinExistence type="inferred from homology"/>
<evidence type="ECO:0000313" key="9">
    <source>
        <dbReference type="Proteomes" id="UP001501475"/>
    </source>
</evidence>
<gene>
    <name evidence="8" type="primary">pyrE_2</name>
    <name evidence="6" type="synonym">pyrE</name>
    <name evidence="8" type="ORF">GCM10009810_29580</name>
</gene>
<feature type="binding site" description="in other chain" evidence="6">
    <location>
        <position position="91"/>
    </location>
    <ligand>
        <name>5-phospho-alpha-D-ribose 1-diphosphate</name>
        <dbReference type="ChEBI" id="CHEBI:58017"/>
        <note>ligand shared between dimeric partners</note>
    </ligand>
</feature>
<comment type="subunit">
    <text evidence="6">Homodimer.</text>
</comment>
<dbReference type="Gene3D" id="3.40.50.2020">
    <property type="match status" value="1"/>
</dbReference>
<reference evidence="9" key="1">
    <citation type="journal article" date="2019" name="Int. J. Syst. Evol. Microbiol.">
        <title>The Global Catalogue of Microorganisms (GCM) 10K type strain sequencing project: providing services to taxonomists for standard genome sequencing and annotation.</title>
        <authorList>
            <consortium name="The Broad Institute Genomics Platform"/>
            <consortium name="The Broad Institute Genome Sequencing Center for Infectious Disease"/>
            <person name="Wu L."/>
            <person name="Ma J."/>
        </authorList>
    </citation>
    <scope>NUCLEOTIDE SEQUENCE [LARGE SCALE GENOMIC DNA]</scope>
    <source>
        <strain evidence="9">JCM 15591</strain>
    </source>
</reference>
<comment type="catalytic activity">
    <reaction evidence="6">
        <text>orotidine 5'-phosphate + diphosphate = orotate + 5-phospho-alpha-D-ribose 1-diphosphate</text>
        <dbReference type="Rhea" id="RHEA:10380"/>
        <dbReference type="ChEBI" id="CHEBI:30839"/>
        <dbReference type="ChEBI" id="CHEBI:33019"/>
        <dbReference type="ChEBI" id="CHEBI:57538"/>
        <dbReference type="ChEBI" id="CHEBI:58017"/>
        <dbReference type="EC" id="2.4.2.10"/>
    </reaction>
</comment>
<dbReference type="GO" id="GO:0016757">
    <property type="term" value="F:glycosyltransferase activity"/>
    <property type="evidence" value="ECO:0007669"/>
    <property type="project" value="UniProtKB-KW"/>
</dbReference>
<feature type="binding site" description="in other chain" evidence="6">
    <location>
        <position position="25"/>
    </location>
    <ligand>
        <name>5-phospho-alpha-D-ribose 1-diphosphate</name>
        <dbReference type="ChEBI" id="CHEBI:58017"/>
        <note>ligand shared between dimeric partners</note>
    </ligand>
</feature>
<dbReference type="HAMAP" id="MF_01208">
    <property type="entry name" value="PyrE"/>
    <property type="match status" value="1"/>
</dbReference>